<dbReference type="GO" id="GO:0003677">
    <property type="term" value="F:DNA binding"/>
    <property type="evidence" value="ECO:0007669"/>
    <property type="project" value="UniProtKB-KW"/>
</dbReference>
<evidence type="ECO:0000313" key="6">
    <source>
        <dbReference type="Proteomes" id="UP000441717"/>
    </source>
</evidence>
<dbReference type="SUPFAM" id="SSF48008">
    <property type="entry name" value="GntR ligand-binding domain-like"/>
    <property type="match status" value="1"/>
</dbReference>
<evidence type="ECO:0000259" key="4">
    <source>
        <dbReference type="PROSITE" id="PS50949"/>
    </source>
</evidence>
<dbReference type="SMART" id="SM00895">
    <property type="entry name" value="FCD"/>
    <property type="match status" value="1"/>
</dbReference>
<dbReference type="InterPro" id="IPR000524">
    <property type="entry name" value="Tscrpt_reg_HTH_GntR"/>
</dbReference>
<dbReference type="AlphaFoldDB" id="A0A6N7ISU4"/>
<reference evidence="5 6" key="1">
    <citation type="submission" date="2019-10" db="EMBL/GenBank/DDBJ databases">
        <title>Comparative genomics of sulfur disproportionating microorganisms.</title>
        <authorList>
            <person name="Ward L.M."/>
            <person name="Bertran E."/>
            <person name="Johnston D."/>
        </authorList>
    </citation>
    <scope>NUCLEOTIDE SEQUENCE [LARGE SCALE GENOMIC DNA]</scope>
    <source>
        <strain evidence="5 6">DSM 14055</strain>
    </source>
</reference>
<dbReference type="Pfam" id="PF00392">
    <property type="entry name" value="GntR"/>
    <property type="match status" value="1"/>
</dbReference>
<proteinExistence type="predicted"/>
<evidence type="ECO:0000313" key="5">
    <source>
        <dbReference type="EMBL" id="MQL53130.1"/>
    </source>
</evidence>
<dbReference type="InterPro" id="IPR008920">
    <property type="entry name" value="TF_FadR/GntR_C"/>
</dbReference>
<dbReference type="PANTHER" id="PTHR43537">
    <property type="entry name" value="TRANSCRIPTIONAL REGULATOR, GNTR FAMILY"/>
    <property type="match status" value="1"/>
</dbReference>
<dbReference type="PROSITE" id="PS50949">
    <property type="entry name" value="HTH_GNTR"/>
    <property type="match status" value="1"/>
</dbReference>
<dbReference type="InterPro" id="IPR036388">
    <property type="entry name" value="WH-like_DNA-bd_sf"/>
</dbReference>
<accession>A0A6N7ISU4</accession>
<dbReference type="CDD" id="cd07377">
    <property type="entry name" value="WHTH_GntR"/>
    <property type="match status" value="1"/>
</dbReference>
<organism evidence="5 6">
    <name type="scientific">Desulfofundulus thermobenzoicus</name>
    <dbReference type="NCBI Taxonomy" id="29376"/>
    <lineage>
        <taxon>Bacteria</taxon>
        <taxon>Bacillati</taxon>
        <taxon>Bacillota</taxon>
        <taxon>Clostridia</taxon>
        <taxon>Eubacteriales</taxon>
        <taxon>Peptococcaceae</taxon>
        <taxon>Desulfofundulus</taxon>
    </lineage>
</organism>
<keyword evidence="3" id="KW-0804">Transcription</keyword>
<sequence>MFRKVEYRRLYEDVINQIETIILAGQLAPGDKLPPERELAEEIGVSRGTLREAFRILERQGIIETRPGGGRYVRKLPEGLLDKERILSSLETAAMLDLLEAREVFESKIVELACERATPVDLEAIEQSLAMAEGEKIDGLEVLNHDQAFHLALAEATHNIVFVNIVELNLALLFQIRSKTSVLPGRAKEIIAEHRAIFEAVKDRDSQKAREMLLVHLNNIKACIQKT</sequence>
<keyword evidence="1" id="KW-0805">Transcription regulation</keyword>
<evidence type="ECO:0000256" key="1">
    <source>
        <dbReference type="ARBA" id="ARBA00023015"/>
    </source>
</evidence>
<protein>
    <submittedName>
        <fullName evidence="5">FCD domain-containing protein</fullName>
    </submittedName>
</protein>
<name>A0A6N7ISU4_9FIRM</name>
<dbReference type="RefSeq" id="WP_152947584.1">
    <property type="nucleotide sequence ID" value="NZ_WHYR01000039.1"/>
</dbReference>
<dbReference type="EMBL" id="WHYR01000039">
    <property type="protein sequence ID" value="MQL53130.1"/>
    <property type="molecule type" value="Genomic_DNA"/>
</dbReference>
<dbReference type="Gene3D" id="1.20.120.530">
    <property type="entry name" value="GntR ligand-binding domain-like"/>
    <property type="match status" value="1"/>
</dbReference>
<dbReference type="GO" id="GO:0003700">
    <property type="term" value="F:DNA-binding transcription factor activity"/>
    <property type="evidence" value="ECO:0007669"/>
    <property type="project" value="InterPro"/>
</dbReference>
<dbReference type="Pfam" id="PF07729">
    <property type="entry name" value="FCD"/>
    <property type="match status" value="1"/>
</dbReference>
<dbReference type="OrthoDB" id="9799482at2"/>
<dbReference type="PRINTS" id="PR00035">
    <property type="entry name" value="HTHGNTR"/>
</dbReference>
<dbReference type="SUPFAM" id="SSF46785">
    <property type="entry name" value="Winged helix' DNA-binding domain"/>
    <property type="match status" value="1"/>
</dbReference>
<dbReference type="PANTHER" id="PTHR43537:SF5">
    <property type="entry name" value="UXU OPERON TRANSCRIPTIONAL REGULATOR"/>
    <property type="match status" value="1"/>
</dbReference>
<keyword evidence="6" id="KW-1185">Reference proteome</keyword>
<comment type="caution">
    <text evidence="5">The sequence shown here is derived from an EMBL/GenBank/DDBJ whole genome shotgun (WGS) entry which is preliminary data.</text>
</comment>
<dbReference type="SMART" id="SM00345">
    <property type="entry name" value="HTH_GNTR"/>
    <property type="match status" value="1"/>
</dbReference>
<dbReference type="InterPro" id="IPR036390">
    <property type="entry name" value="WH_DNA-bd_sf"/>
</dbReference>
<feature type="domain" description="HTH gntR-type" evidence="4">
    <location>
        <begin position="8"/>
        <end position="76"/>
    </location>
</feature>
<dbReference type="Gene3D" id="1.10.10.10">
    <property type="entry name" value="Winged helix-like DNA-binding domain superfamily/Winged helix DNA-binding domain"/>
    <property type="match status" value="1"/>
</dbReference>
<keyword evidence="2" id="KW-0238">DNA-binding</keyword>
<gene>
    <name evidence="5" type="ORF">GFC01_12865</name>
</gene>
<dbReference type="InterPro" id="IPR011711">
    <property type="entry name" value="GntR_C"/>
</dbReference>
<dbReference type="Proteomes" id="UP000441717">
    <property type="component" value="Unassembled WGS sequence"/>
</dbReference>
<evidence type="ECO:0000256" key="3">
    <source>
        <dbReference type="ARBA" id="ARBA00023163"/>
    </source>
</evidence>
<evidence type="ECO:0000256" key="2">
    <source>
        <dbReference type="ARBA" id="ARBA00023125"/>
    </source>
</evidence>